<dbReference type="InterPro" id="IPR013120">
    <property type="entry name" value="FAR_NAD-bd"/>
</dbReference>
<keyword evidence="6" id="KW-1185">Reference proteome</keyword>
<feature type="domain" description="Thioester reductase (TE)" evidence="4">
    <location>
        <begin position="379"/>
        <end position="568"/>
    </location>
</feature>
<dbReference type="Pfam" id="PF00550">
    <property type="entry name" value="PP-binding"/>
    <property type="match status" value="1"/>
</dbReference>
<dbReference type="SUPFAM" id="SSF56801">
    <property type="entry name" value="Acetyl-CoA synthetase-like"/>
    <property type="match status" value="1"/>
</dbReference>
<feature type="domain" description="Carrier" evidence="3">
    <location>
        <begin position="305"/>
        <end position="342"/>
    </location>
</feature>
<dbReference type="PANTHER" id="PTHR43439">
    <property type="entry name" value="PHENYLACETATE-COENZYME A LIGASE"/>
    <property type="match status" value="1"/>
</dbReference>
<sequence>MPRAPPDEDGIPVRHRFPPNIRIMNTAPLFHPSLLERFRDVDFIVTGGGPVPEAAGIKVAEITSLRNLIGSTESQILLSYDISTPKDWKYFRWHPQAGIDMREVAPGLYELWIVKQPDSPYQAIFHAFPELTEYNMRDLYTRHPDPNKADYWSPSGRSDDIIVLGNGEKIQPLDMESIINSHTGVTGSLIIGSGKFQAAAFIELKVPLPEGTEDRAKFEDSVWETVQKANAIAPSHAQIHRNHIMFAPLGKSFLRADKGTIKRRATVELFAYEIDQFYDSREDEYAEEVLAGVDVDSLDSIIPGVLKLISRVAQIDHLEVQDNIFAAGLDSLMVFRVLGALRGVARGRGPGYEKQLNELRPYFVYANATVERLAGAFYDLLHGVRFFQADLSRPELGLTRDVYDDLLETTTLVIHNAWPVNFNWDIESFEPHIAGVRNFVEFSHKSAKDAQIFFISSIGSTLQWKSSDPVPEEVVQDLSVAKDSGYGASKLVSELVLDAAAAQSGTRASICRIGQVAGPVTRGVRGQWNRQEWLPTIIATSIYLGKVPSSLGALDQVDWIPVDILSDLILELAGVPQASVHTNGNGTQSTDIQKNAEKRYKVYNVTNPQTAPWSSLVPVVNSHLHENLQIVSYGEWLDALRQASHDVTSATAKNNPGLKLLEFFESLQGDAGSLAPPLTMSGTLASSPTLRGLQAVDGRWMKLWLEQWAF</sequence>
<dbReference type="eggNOG" id="KOG1178">
    <property type="taxonomic scope" value="Eukaryota"/>
</dbReference>
<dbReference type="AlphaFoldDB" id="R8BH15"/>
<dbReference type="OrthoDB" id="429813at2759"/>
<dbReference type="Proteomes" id="UP000014074">
    <property type="component" value="Unassembled WGS sequence"/>
</dbReference>
<dbReference type="InterPro" id="IPR036291">
    <property type="entry name" value="NAD(P)-bd_dom_sf"/>
</dbReference>
<evidence type="ECO:0000259" key="4">
    <source>
        <dbReference type="Pfam" id="PF07993"/>
    </source>
</evidence>
<evidence type="ECO:0000256" key="1">
    <source>
        <dbReference type="ARBA" id="ARBA00022450"/>
    </source>
</evidence>
<gene>
    <name evidence="5" type="ORF">UCRPA7_5876</name>
</gene>
<accession>R8BH15</accession>
<reference evidence="6" key="1">
    <citation type="journal article" date="2013" name="Genome Announc.">
        <title>Draft genome sequence of the ascomycete Phaeoacremonium aleophilum strain UCR-PA7, a causal agent of the esca disease complex in grapevines.</title>
        <authorList>
            <person name="Blanco-Ulate B."/>
            <person name="Rolshausen P."/>
            <person name="Cantu D."/>
        </authorList>
    </citation>
    <scope>NUCLEOTIDE SEQUENCE [LARGE SCALE GENOMIC DNA]</scope>
    <source>
        <strain evidence="6">UCR-PA7</strain>
    </source>
</reference>
<dbReference type="RefSeq" id="XP_007916612.1">
    <property type="nucleotide sequence ID" value="XM_007918421.1"/>
</dbReference>
<dbReference type="InterPro" id="IPR051414">
    <property type="entry name" value="Adenylate-forming_Reductase"/>
</dbReference>
<dbReference type="GeneID" id="19326475"/>
<protein>
    <submittedName>
        <fullName evidence="5">Putative l-aminoadipate-semialdehyde dehydrogenase protein</fullName>
    </submittedName>
</protein>
<proteinExistence type="predicted"/>
<keyword evidence="2" id="KW-0597">Phosphoprotein</keyword>
<dbReference type="Gene3D" id="3.40.50.720">
    <property type="entry name" value="NAD(P)-binding Rossmann-like Domain"/>
    <property type="match status" value="1"/>
</dbReference>
<evidence type="ECO:0000256" key="2">
    <source>
        <dbReference type="ARBA" id="ARBA00022553"/>
    </source>
</evidence>
<dbReference type="KEGG" id="tmn:UCRPA7_5876"/>
<name>R8BH15_PHAM7</name>
<keyword evidence="1" id="KW-0596">Phosphopantetheine</keyword>
<evidence type="ECO:0000313" key="5">
    <source>
        <dbReference type="EMBL" id="EON98603.1"/>
    </source>
</evidence>
<evidence type="ECO:0000313" key="6">
    <source>
        <dbReference type="Proteomes" id="UP000014074"/>
    </source>
</evidence>
<evidence type="ECO:0000259" key="3">
    <source>
        <dbReference type="Pfam" id="PF00550"/>
    </source>
</evidence>
<dbReference type="EMBL" id="KB933208">
    <property type="protein sequence ID" value="EON98603.1"/>
    <property type="molecule type" value="Genomic_DNA"/>
</dbReference>
<dbReference type="Pfam" id="PF23562">
    <property type="entry name" value="AMP-binding_C_3"/>
    <property type="match status" value="1"/>
</dbReference>
<dbReference type="SUPFAM" id="SSF51735">
    <property type="entry name" value="NAD(P)-binding Rossmann-fold domains"/>
    <property type="match status" value="1"/>
</dbReference>
<dbReference type="PANTHER" id="PTHR43439:SF2">
    <property type="entry name" value="ENZYME, PUTATIVE (JCVI)-RELATED"/>
    <property type="match status" value="1"/>
</dbReference>
<dbReference type="Pfam" id="PF07993">
    <property type="entry name" value="NAD_binding_4"/>
    <property type="match status" value="1"/>
</dbReference>
<dbReference type="HOGENOM" id="CLU_002220_0_0_1"/>
<organism evidence="5 6">
    <name type="scientific">Phaeoacremonium minimum (strain UCR-PA7)</name>
    <name type="common">Esca disease fungus</name>
    <name type="synonym">Togninia minima</name>
    <dbReference type="NCBI Taxonomy" id="1286976"/>
    <lineage>
        <taxon>Eukaryota</taxon>
        <taxon>Fungi</taxon>
        <taxon>Dikarya</taxon>
        <taxon>Ascomycota</taxon>
        <taxon>Pezizomycotina</taxon>
        <taxon>Sordariomycetes</taxon>
        <taxon>Sordariomycetidae</taxon>
        <taxon>Togniniales</taxon>
        <taxon>Togniniaceae</taxon>
        <taxon>Phaeoacremonium</taxon>
    </lineage>
</organism>
<dbReference type="InterPro" id="IPR009081">
    <property type="entry name" value="PP-bd_ACP"/>
</dbReference>